<dbReference type="InterPro" id="IPR036388">
    <property type="entry name" value="WH-like_DNA-bd_sf"/>
</dbReference>
<dbReference type="Proteomes" id="UP000739538">
    <property type="component" value="Unassembled WGS sequence"/>
</dbReference>
<feature type="region of interest" description="Disordered" evidence="1">
    <location>
        <begin position="96"/>
        <end position="120"/>
    </location>
</feature>
<proteinExistence type="predicted"/>
<evidence type="ECO:0000259" key="2">
    <source>
        <dbReference type="Pfam" id="PF07638"/>
    </source>
</evidence>
<dbReference type="Pfam" id="PF07638">
    <property type="entry name" value="Sigma70_ECF"/>
    <property type="match status" value="1"/>
</dbReference>
<sequence length="192" mass="21329">MTRLGNTGPPRRRVDTGSEEEIRRLVPRVREELQRLVATGLDDAAAREAAGSGELIRDVCRRLVDRSAPAGLGREEAYLAAARAVRSVLVEHARSRHGSQRVDADASIPQSGLAPGEGGRSPLELVPLDEALDEFARENPRGARVVELRYFAGLSHAEVADAMGTTERRVQRWWVWAQAWLYCRLGRRSDLR</sequence>
<organism evidence="3 4">
    <name type="scientific">Eiseniibacteriota bacterium</name>
    <dbReference type="NCBI Taxonomy" id="2212470"/>
    <lineage>
        <taxon>Bacteria</taxon>
        <taxon>Candidatus Eiseniibacteriota</taxon>
    </lineage>
</organism>
<dbReference type="InterPro" id="IPR013324">
    <property type="entry name" value="RNA_pol_sigma_r3/r4-like"/>
</dbReference>
<dbReference type="InterPro" id="IPR053812">
    <property type="entry name" value="HTH_Sigma70_ECF-like"/>
</dbReference>
<feature type="domain" description="RNA polymerase sigma-70 ECF-like HTH" evidence="2">
    <location>
        <begin position="13"/>
        <end position="182"/>
    </location>
</feature>
<reference evidence="3" key="1">
    <citation type="submission" date="2020-04" db="EMBL/GenBank/DDBJ databases">
        <authorList>
            <person name="Zhang T."/>
        </authorList>
    </citation>
    <scope>NUCLEOTIDE SEQUENCE</scope>
    <source>
        <strain evidence="3">HKST-UBA02</strain>
    </source>
</reference>
<dbReference type="Gene3D" id="1.10.10.10">
    <property type="entry name" value="Winged helix-like DNA-binding domain superfamily/Winged helix DNA-binding domain"/>
    <property type="match status" value="1"/>
</dbReference>
<dbReference type="EMBL" id="JAGQHS010000062">
    <property type="protein sequence ID" value="MCA9756672.1"/>
    <property type="molecule type" value="Genomic_DNA"/>
</dbReference>
<dbReference type="SUPFAM" id="SSF88659">
    <property type="entry name" value="Sigma3 and sigma4 domains of RNA polymerase sigma factors"/>
    <property type="match status" value="1"/>
</dbReference>
<dbReference type="AlphaFoldDB" id="A0A956NDD2"/>
<protein>
    <recommendedName>
        <fullName evidence="2">RNA polymerase sigma-70 ECF-like HTH domain-containing protein</fullName>
    </recommendedName>
</protein>
<reference evidence="3" key="2">
    <citation type="journal article" date="2021" name="Microbiome">
        <title>Successional dynamics and alternative stable states in a saline activated sludge microbial community over 9 years.</title>
        <authorList>
            <person name="Wang Y."/>
            <person name="Ye J."/>
            <person name="Ju F."/>
            <person name="Liu L."/>
            <person name="Boyd J.A."/>
            <person name="Deng Y."/>
            <person name="Parks D.H."/>
            <person name="Jiang X."/>
            <person name="Yin X."/>
            <person name="Woodcroft B.J."/>
            <person name="Tyson G.W."/>
            <person name="Hugenholtz P."/>
            <person name="Polz M.F."/>
            <person name="Zhang T."/>
        </authorList>
    </citation>
    <scope>NUCLEOTIDE SEQUENCE</scope>
    <source>
        <strain evidence="3">HKST-UBA02</strain>
    </source>
</reference>
<evidence type="ECO:0000313" key="4">
    <source>
        <dbReference type="Proteomes" id="UP000739538"/>
    </source>
</evidence>
<name>A0A956NDD2_UNCEI</name>
<evidence type="ECO:0000313" key="3">
    <source>
        <dbReference type="EMBL" id="MCA9756672.1"/>
    </source>
</evidence>
<comment type="caution">
    <text evidence="3">The sequence shown here is derived from an EMBL/GenBank/DDBJ whole genome shotgun (WGS) entry which is preliminary data.</text>
</comment>
<gene>
    <name evidence="3" type="ORF">KDA27_12785</name>
</gene>
<accession>A0A956NDD2</accession>
<evidence type="ECO:0000256" key="1">
    <source>
        <dbReference type="SAM" id="MobiDB-lite"/>
    </source>
</evidence>